<reference evidence="3 4" key="1">
    <citation type="submission" date="2011-11" db="EMBL/GenBank/DDBJ databases">
        <title>The Noncontiguous Finished genome of Desulfosporosinus youngiae DSM 17734.</title>
        <authorList>
            <consortium name="US DOE Joint Genome Institute (JGI-PGF)"/>
            <person name="Lucas S."/>
            <person name="Han J."/>
            <person name="Lapidus A."/>
            <person name="Cheng J.-F."/>
            <person name="Goodwin L."/>
            <person name="Pitluck S."/>
            <person name="Peters L."/>
            <person name="Ovchinnikova G."/>
            <person name="Lu M."/>
            <person name="Land M.L."/>
            <person name="Hauser L."/>
            <person name="Pester M."/>
            <person name="Spring S."/>
            <person name="Ollivier B."/>
            <person name="Rattei T."/>
            <person name="Klenk H.-P."/>
            <person name="Wagner M."/>
            <person name="Loy A."/>
            <person name="Woyke T.J."/>
        </authorList>
    </citation>
    <scope>NUCLEOTIDE SEQUENCE [LARGE SCALE GENOMIC DNA]</scope>
    <source>
        <strain evidence="3 4">DSM 17734</strain>
    </source>
</reference>
<name>H5XYN9_9FIRM</name>
<accession>H5XYN9</accession>
<dbReference type="eggNOG" id="ENOG5033DAT">
    <property type="taxonomic scope" value="Bacteria"/>
</dbReference>
<evidence type="ECO:0000313" key="3">
    <source>
        <dbReference type="EMBL" id="EHQ91595.1"/>
    </source>
</evidence>
<gene>
    <name evidence="3" type="ORF">DesyoDRAFT_4641</name>
</gene>
<keyword evidence="2" id="KW-1133">Transmembrane helix</keyword>
<dbReference type="Proteomes" id="UP000005104">
    <property type="component" value="Chromosome"/>
</dbReference>
<dbReference type="OrthoDB" id="1797947at2"/>
<sequence length="130" mass="14404">MVVLNREQYQIWAMRLSIVTAIIVVLLSLINEIRFLNIIVRAGVSFGVIYCLITGSLELFERTAHQKPQDIQSDTTSDCGGNIDFSVGDDEPLSSQGNDAGFPGQVDRDLSSGLPDSEKQAEMVRRMGWQ</sequence>
<dbReference type="HOGENOM" id="CLU_1967002_0_0_9"/>
<dbReference type="AlphaFoldDB" id="H5XYN9"/>
<organism evidence="3 4">
    <name type="scientific">Desulfosporosinus youngiae DSM 17734</name>
    <dbReference type="NCBI Taxonomy" id="768710"/>
    <lineage>
        <taxon>Bacteria</taxon>
        <taxon>Bacillati</taxon>
        <taxon>Bacillota</taxon>
        <taxon>Clostridia</taxon>
        <taxon>Eubacteriales</taxon>
        <taxon>Desulfitobacteriaceae</taxon>
        <taxon>Desulfosporosinus</taxon>
    </lineage>
</organism>
<proteinExistence type="predicted"/>
<dbReference type="EMBL" id="CM001441">
    <property type="protein sequence ID" value="EHQ91595.1"/>
    <property type="molecule type" value="Genomic_DNA"/>
</dbReference>
<dbReference type="RefSeq" id="WP_007786582.1">
    <property type="nucleotide sequence ID" value="NZ_CM001441.1"/>
</dbReference>
<evidence type="ECO:0000313" key="4">
    <source>
        <dbReference type="Proteomes" id="UP000005104"/>
    </source>
</evidence>
<feature type="compositionally biased region" description="Polar residues" evidence="1">
    <location>
        <begin position="69"/>
        <end position="79"/>
    </location>
</feature>
<protein>
    <submittedName>
        <fullName evidence="3">Uncharacterized protein</fullName>
    </submittedName>
</protein>
<feature type="transmembrane region" description="Helical" evidence="2">
    <location>
        <begin position="12"/>
        <end position="30"/>
    </location>
</feature>
<evidence type="ECO:0000256" key="1">
    <source>
        <dbReference type="SAM" id="MobiDB-lite"/>
    </source>
</evidence>
<evidence type="ECO:0000256" key="2">
    <source>
        <dbReference type="SAM" id="Phobius"/>
    </source>
</evidence>
<keyword evidence="2" id="KW-0472">Membrane</keyword>
<dbReference type="STRING" id="768710.DesyoDRAFT_4641"/>
<keyword evidence="2" id="KW-0812">Transmembrane</keyword>
<feature type="transmembrane region" description="Helical" evidence="2">
    <location>
        <begin position="36"/>
        <end position="60"/>
    </location>
</feature>
<keyword evidence="4" id="KW-1185">Reference proteome</keyword>
<feature type="region of interest" description="Disordered" evidence="1">
    <location>
        <begin position="67"/>
        <end position="130"/>
    </location>
</feature>
<feature type="compositionally biased region" description="Basic and acidic residues" evidence="1">
    <location>
        <begin position="106"/>
        <end position="130"/>
    </location>
</feature>